<accession>A0A0F9A5C3</accession>
<organism evidence="1">
    <name type="scientific">marine sediment metagenome</name>
    <dbReference type="NCBI Taxonomy" id="412755"/>
    <lineage>
        <taxon>unclassified sequences</taxon>
        <taxon>metagenomes</taxon>
        <taxon>ecological metagenomes</taxon>
    </lineage>
</organism>
<dbReference type="AlphaFoldDB" id="A0A0F9A5C3"/>
<protein>
    <submittedName>
        <fullName evidence="1">Uncharacterized protein</fullName>
    </submittedName>
</protein>
<feature type="non-terminal residue" evidence="1">
    <location>
        <position position="1"/>
    </location>
</feature>
<comment type="caution">
    <text evidence="1">The sequence shown here is derived from an EMBL/GenBank/DDBJ whole genome shotgun (WGS) entry which is preliminary data.</text>
</comment>
<dbReference type="EMBL" id="LAZR01044403">
    <property type="protein sequence ID" value="KKL04739.1"/>
    <property type="molecule type" value="Genomic_DNA"/>
</dbReference>
<name>A0A0F9A5C3_9ZZZZ</name>
<evidence type="ECO:0000313" key="1">
    <source>
        <dbReference type="EMBL" id="KKL04739.1"/>
    </source>
</evidence>
<proteinExistence type="predicted"/>
<sequence>IGHWVLTPCHFQETICFLKGQTKISKSLAKKVMIRLETPRARYVQRIYNNMDKLYQVIRKGDLVLVEGRSEMSRIIKLFSLVFAKKPKITQVVIQ</sequence>
<gene>
    <name evidence="1" type="ORF">LCGC14_2613060</name>
</gene>
<reference evidence="1" key="1">
    <citation type="journal article" date="2015" name="Nature">
        <title>Complex archaea that bridge the gap between prokaryotes and eukaryotes.</title>
        <authorList>
            <person name="Spang A."/>
            <person name="Saw J.H."/>
            <person name="Jorgensen S.L."/>
            <person name="Zaremba-Niedzwiedzka K."/>
            <person name="Martijn J."/>
            <person name="Lind A.E."/>
            <person name="van Eijk R."/>
            <person name="Schleper C."/>
            <person name="Guy L."/>
            <person name="Ettema T.J."/>
        </authorList>
    </citation>
    <scope>NUCLEOTIDE SEQUENCE</scope>
</reference>